<proteinExistence type="predicted"/>
<accession>A0A1Y0V1F4</accession>
<dbReference type="Proteomes" id="UP000195633">
    <property type="component" value="Plasmid pAP1447-1"/>
</dbReference>
<protein>
    <submittedName>
        <fullName evidence="1">Uncharacterized protein</fullName>
    </submittedName>
</protein>
<dbReference type="AlphaFoldDB" id="A0A1Y0V1F4"/>
<organism evidence="1 2">
    <name type="scientific">Acetobacter ascendens</name>
    <dbReference type="NCBI Taxonomy" id="481146"/>
    <lineage>
        <taxon>Bacteria</taxon>
        <taxon>Pseudomonadati</taxon>
        <taxon>Pseudomonadota</taxon>
        <taxon>Alphaproteobacteria</taxon>
        <taxon>Acetobacterales</taxon>
        <taxon>Acetobacteraceae</taxon>
        <taxon>Acetobacter</taxon>
    </lineage>
</organism>
<evidence type="ECO:0000313" key="1">
    <source>
        <dbReference type="EMBL" id="ARW12010.1"/>
    </source>
</evidence>
<geneLocation type="plasmid" evidence="2">
    <name>pap1447-1 sequence</name>
</geneLocation>
<sequence>MLQKTEWEKRCTIMERFLRLHCVQTRLVQAKEPPLTPEQLAVNPLPPPLTVTVMGCFQLVPYTK</sequence>
<dbReference type="EMBL" id="CP021525">
    <property type="protein sequence ID" value="ARW12010.1"/>
    <property type="molecule type" value="Genomic_DNA"/>
</dbReference>
<keyword evidence="1" id="KW-0614">Plasmid</keyword>
<name>A0A1Y0V1F4_9PROT</name>
<gene>
    <name evidence="1" type="ORF">S101447_02973</name>
</gene>
<dbReference type="RefSeq" id="WP_003631118.1">
    <property type="nucleotide sequence ID" value="NZ_CP021525.1"/>
</dbReference>
<dbReference type="GeneID" id="91557222"/>
<evidence type="ECO:0000313" key="2">
    <source>
        <dbReference type="Proteomes" id="UP000195633"/>
    </source>
</evidence>
<reference evidence="1 2" key="1">
    <citation type="submission" date="2017-05" db="EMBL/GenBank/DDBJ databases">
        <title>Genome sequence of Acetobacter pasteurianus subsp. ascendens strain SRCM101447.</title>
        <authorList>
            <person name="Cho S.H."/>
        </authorList>
    </citation>
    <scope>NUCLEOTIDE SEQUENCE [LARGE SCALE GENOMIC DNA]</scope>
    <source>
        <strain evidence="1 2">SRCM101447</strain>
        <plasmid evidence="2">Plasmid pap1447-1 sequence</plasmid>
    </source>
</reference>